<feature type="domain" description="Aconitase A/isopropylmalate dehydratase small subunit swivel" evidence="11">
    <location>
        <begin position="28"/>
        <end position="126"/>
    </location>
</feature>
<evidence type="ECO:0000256" key="4">
    <source>
        <dbReference type="ARBA" id="ARBA00009845"/>
    </source>
</evidence>
<dbReference type="EC" id="4.2.1.33" evidence="6"/>
<comment type="function">
    <text evidence="2">Catalyzes the isomerization between 2-isopropylmalate and 3-isopropylmalate, via the formation of 2-isopropylmaleate.</text>
</comment>
<evidence type="ECO:0000313" key="12">
    <source>
        <dbReference type="EMBL" id="MBT4870509.1"/>
    </source>
</evidence>
<evidence type="ECO:0000256" key="2">
    <source>
        <dbReference type="ARBA" id="ARBA00002695"/>
    </source>
</evidence>
<dbReference type="AlphaFoldDB" id="A0A8T5GEX8"/>
<name>A0A8T5GEX8_9ARCH</name>
<dbReference type="Proteomes" id="UP000722459">
    <property type="component" value="Unassembled WGS sequence"/>
</dbReference>
<proteinExistence type="inferred from homology"/>
<dbReference type="GO" id="GO:0009316">
    <property type="term" value="C:3-isopropylmalate dehydratase complex"/>
    <property type="evidence" value="ECO:0007669"/>
    <property type="project" value="InterPro"/>
</dbReference>
<dbReference type="InterPro" id="IPR000573">
    <property type="entry name" value="AconitaseA/IPMdHydase_ssu_swvl"/>
</dbReference>
<dbReference type="GO" id="GO:0003861">
    <property type="term" value="F:3-isopropylmalate dehydratase activity"/>
    <property type="evidence" value="ECO:0007669"/>
    <property type="project" value="UniProtKB-EC"/>
</dbReference>
<evidence type="ECO:0000256" key="3">
    <source>
        <dbReference type="ARBA" id="ARBA00004729"/>
    </source>
</evidence>
<dbReference type="InterPro" id="IPR004431">
    <property type="entry name" value="3-IsopropMal_deHydase_ssu"/>
</dbReference>
<evidence type="ECO:0000256" key="10">
    <source>
        <dbReference type="ARBA" id="ARBA00023304"/>
    </source>
</evidence>
<protein>
    <recommendedName>
        <fullName evidence="6">3-isopropylmalate dehydratase</fullName>
        <ecNumber evidence="6">4.2.1.33</ecNumber>
    </recommendedName>
</protein>
<keyword evidence="7" id="KW-0432">Leucine biosynthesis</keyword>
<dbReference type="PANTHER" id="PTHR43345">
    <property type="entry name" value="3-ISOPROPYLMALATE DEHYDRATASE SMALL SUBUNIT 2-RELATED-RELATED"/>
    <property type="match status" value="1"/>
</dbReference>
<dbReference type="Pfam" id="PF00694">
    <property type="entry name" value="Aconitase_C"/>
    <property type="match status" value="1"/>
</dbReference>
<dbReference type="PANTHER" id="PTHR43345:SF5">
    <property type="entry name" value="3-ISOPROPYLMALATE DEHYDRATASE SMALL SUBUNIT"/>
    <property type="match status" value="1"/>
</dbReference>
<keyword evidence="9 12" id="KW-0456">Lyase</keyword>
<evidence type="ECO:0000256" key="9">
    <source>
        <dbReference type="ARBA" id="ARBA00023239"/>
    </source>
</evidence>
<keyword evidence="8" id="KW-0028">Amino-acid biosynthesis</keyword>
<dbReference type="SUPFAM" id="SSF52016">
    <property type="entry name" value="LeuD/IlvD-like"/>
    <property type="match status" value="1"/>
</dbReference>
<dbReference type="InterPro" id="IPR033940">
    <property type="entry name" value="IPMI_Swivel"/>
</dbReference>
<evidence type="ECO:0000313" key="13">
    <source>
        <dbReference type="Proteomes" id="UP000722459"/>
    </source>
</evidence>
<sequence length="203" mass="22541">MSELKIEENIIENIIGKGIPKTGNDQNTDDIIPARFMKEITFANMGEYAYFDERIKDGKEIAEHPLNKYKGASILIGGANYGCGSSREHAPQALHRYGIKAIVAESFAEIFAGNCASLGVVGVMIPRAEIDALAEVVKENPETEITIDLNSKVVKYLDKEVSLEMVEGRRQSFLNGTWDALTILQQNKEGIEKVENELAYLKF</sequence>
<evidence type="ECO:0000256" key="1">
    <source>
        <dbReference type="ARBA" id="ARBA00000491"/>
    </source>
</evidence>
<dbReference type="NCBIfam" id="TIGR00171">
    <property type="entry name" value="leuD"/>
    <property type="match status" value="1"/>
</dbReference>
<evidence type="ECO:0000259" key="11">
    <source>
        <dbReference type="Pfam" id="PF00694"/>
    </source>
</evidence>
<dbReference type="Gene3D" id="3.20.19.10">
    <property type="entry name" value="Aconitase, domain 4"/>
    <property type="match status" value="1"/>
</dbReference>
<organism evidence="12 13">
    <name type="scientific">Candidatus Iainarchaeum sp</name>
    <dbReference type="NCBI Taxonomy" id="3101447"/>
    <lineage>
        <taxon>Archaea</taxon>
        <taxon>Candidatus Iainarchaeota</taxon>
        <taxon>Candidatus Iainarchaeia</taxon>
        <taxon>Candidatus Iainarchaeales</taxon>
        <taxon>Candidatus Iainarchaeaceae</taxon>
        <taxon>Candidatus Iainarchaeum</taxon>
    </lineage>
</organism>
<comment type="similarity">
    <text evidence="4">Belongs to the LeuD family. LeuD type 1 subfamily.</text>
</comment>
<evidence type="ECO:0000256" key="7">
    <source>
        <dbReference type="ARBA" id="ARBA00022430"/>
    </source>
</evidence>
<dbReference type="EMBL" id="JABJNZ010000039">
    <property type="protein sequence ID" value="MBT4870509.1"/>
    <property type="molecule type" value="Genomic_DNA"/>
</dbReference>
<comment type="caution">
    <text evidence="12">The sequence shown here is derived from an EMBL/GenBank/DDBJ whole genome shotgun (WGS) entry which is preliminary data.</text>
</comment>
<dbReference type="GO" id="GO:0009098">
    <property type="term" value="P:L-leucine biosynthetic process"/>
    <property type="evidence" value="ECO:0007669"/>
    <property type="project" value="UniProtKB-KW"/>
</dbReference>
<evidence type="ECO:0000256" key="5">
    <source>
        <dbReference type="ARBA" id="ARBA00011271"/>
    </source>
</evidence>
<dbReference type="CDD" id="cd01577">
    <property type="entry name" value="IPMI_Swivel"/>
    <property type="match status" value="1"/>
</dbReference>
<comment type="pathway">
    <text evidence="3">Amino-acid biosynthesis; L-leucine biosynthesis; L-leucine from 3-methyl-2-oxobutanoate: step 2/4.</text>
</comment>
<reference evidence="12" key="1">
    <citation type="journal article" date="2021" name="ISME J.">
        <title>Mercury methylation by metabolically versatile and cosmopolitan marine bacteria.</title>
        <authorList>
            <person name="Lin H."/>
            <person name="Ascher D.B."/>
            <person name="Myung Y."/>
            <person name="Lamborg C.H."/>
            <person name="Hallam S.J."/>
            <person name="Gionfriddo C.M."/>
            <person name="Holt K.E."/>
            <person name="Moreau J.W."/>
        </authorList>
    </citation>
    <scope>NUCLEOTIDE SEQUENCE</scope>
    <source>
        <strain evidence="12">SI075_bin30</strain>
    </source>
</reference>
<keyword evidence="10" id="KW-0100">Branched-chain amino acid biosynthesis</keyword>
<dbReference type="InterPro" id="IPR015928">
    <property type="entry name" value="Aconitase/3IPM_dehydase_swvl"/>
</dbReference>
<evidence type="ECO:0000256" key="6">
    <source>
        <dbReference type="ARBA" id="ARBA00011998"/>
    </source>
</evidence>
<dbReference type="InterPro" id="IPR050075">
    <property type="entry name" value="LeuD"/>
</dbReference>
<comment type="catalytic activity">
    <reaction evidence="1">
        <text>(2R,3S)-3-isopropylmalate = (2S)-2-isopropylmalate</text>
        <dbReference type="Rhea" id="RHEA:32287"/>
        <dbReference type="ChEBI" id="CHEBI:1178"/>
        <dbReference type="ChEBI" id="CHEBI:35121"/>
        <dbReference type="EC" id="4.2.1.33"/>
    </reaction>
</comment>
<evidence type="ECO:0000256" key="8">
    <source>
        <dbReference type="ARBA" id="ARBA00022605"/>
    </source>
</evidence>
<gene>
    <name evidence="12" type="primary">leuD</name>
    <name evidence="12" type="ORF">HON47_02965</name>
</gene>
<comment type="subunit">
    <text evidence="5">Heterodimer of LeuC and LeuD.</text>
</comment>
<dbReference type="NCBIfam" id="NF002458">
    <property type="entry name" value="PRK01641.1"/>
    <property type="match status" value="1"/>
</dbReference>
<accession>A0A8T5GEX8</accession>